<reference evidence="8" key="1">
    <citation type="journal article" date="2016" name="Nat. Genet.">
        <title>A high-quality carrot genome assembly provides new insights into carotenoid accumulation and asterid genome evolution.</title>
        <authorList>
            <person name="Iorizzo M."/>
            <person name="Ellison S."/>
            <person name="Senalik D."/>
            <person name="Zeng P."/>
            <person name="Satapoomin P."/>
            <person name="Huang J."/>
            <person name="Bowman M."/>
            <person name="Iovene M."/>
            <person name="Sanseverino W."/>
            <person name="Cavagnaro P."/>
            <person name="Yildiz M."/>
            <person name="Macko-Podgorni A."/>
            <person name="Moranska E."/>
            <person name="Grzebelus E."/>
            <person name="Grzebelus D."/>
            <person name="Ashrafi H."/>
            <person name="Zheng Z."/>
            <person name="Cheng S."/>
            <person name="Spooner D."/>
            <person name="Van Deynze A."/>
            <person name="Simon P."/>
        </authorList>
    </citation>
    <scope>NUCLEOTIDE SEQUENCE</scope>
    <source>
        <tissue evidence="8">Leaf</tissue>
    </source>
</reference>
<evidence type="ECO:0000256" key="4">
    <source>
        <dbReference type="ARBA" id="ARBA00023229"/>
    </source>
</evidence>
<gene>
    <name evidence="8" type="ORF">DCAR_0101765</name>
</gene>
<organism evidence="8 9">
    <name type="scientific">Daucus carota subsp. sativus</name>
    <name type="common">Carrot</name>
    <dbReference type="NCBI Taxonomy" id="79200"/>
    <lineage>
        <taxon>Eukaryota</taxon>
        <taxon>Viridiplantae</taxon>
        <taxon>Streptophyta</taxon>
        <taxon>Embryophyta</taxon>
        <taxon>Tracheophyta</taxon>
        <taxon>Spermatophyta</taxon>
        <taxon>Magnoliopsida</taxon>
        <taxon>eudicotyledons</taxon>
        <taxon>Gunneridae</taxon>
        <taxon>Pentapetalae</taxon>
        <taxon>asterids</taxon>
        <taxon>campanulids</taxon>
        <taxon>Apiales</taxon>
        <taxon>Apiaceae</taxon>
        <taxon>Apioideae</taxon>
        <taxon>Scandiceae</taxon>
        <taxon>Daucinae</taxon>
        <taxon>Daucus</taxon>
        <taxon>Daucus sect. Daucus</taxon>
    </lineage>
</organism>
<comment type="similarity">
    <text evidence="2 5">Belongs to the UDP-glycosyltransferase family.</text>
</comment>
<reference evidence="8" key="2">
    <citation type="submission" date="2022-03" db="EMBL/GenBank/DDBJ databases">
        <title>Draft title - Genomic analysis of global carrot germplasm unveils the trajectory of domestication and the origin of high carotenoid orange carrot.</title>
        <authorList>
            <person name="Iorizzo M."/>
            <person name="Ellison S."/>
            <person name="Senalik D."/>
            <person name="Macko-Podgorni A."/>
            <person name="Grzebelus D."/>
            <person name="Bostan H."/>
            <person name="Rolling W."/>
            <person name="Curaba J."/>
            <person name="Simon P."/>
        </authorList>
    </citation>
    <scope>NUCLEOTIDE SEQUENCE</scope>
    <source>
        <tissue evidence="8">Leaf</tissue>
    </source>
</reference>
<dbReference type="EC" id="2.4.1.-" evidence="6"/>
<evidence type="ECO:0000259" key="7">
    <source>
        <dbReference type="Pfam" id="PF26168"/>
    </source>
</evidence>
<name>A0AAF0W6M0_DAUCS</name>
<evidence type="ECO:0000256" key="3">
    <source>
        <dbReference type="ARBA" id="ARBA00022679"/>
    </source>
</evidence>
<dbReference type="Gene3D" id="3.40.50.2000">
    <property type="entry name" value="Glycogen Phosphorylase B"/>
    <property type="match status" value="2"/>
</dbReference>
<dbReference type="CDD" id="cd03784">
    <property type="entry name" value="GT1_Gtf-like"/>
    <property type="match status" value="1"/>
</dbReference>
<accession>A0AAF0W6M0</accession>
<dbReference type="FunFam" id="3.40.50.2000:FF:000055">
    <property type="entry name" value="Glycosyltransferase"/>
    <property type="match status" value="1"/>
</dbReference>
<keyword evidence="9" id="KW-1185">Reference proteome</keyword>
<dbReference type="Pfam" id="PF00201">
    <property type="entry name" value="UDPGT"/>
    <property type="match status" value="1"/>
</dbReference>
<comment type="pathway">
    <text evidence="1">Secondary metabolite biosynthesis; terpenoid biosynthesis.</text>
</comment>
<protein>
    <recommendedName>
        <fullName evidence="6">Glycosyltransferase</fullName>
        <ecNumber evidence="6">2.4.1.-</ecNumber>
    </recommendedName>
</protein>
<dbReference type="InterPro" id="IPR035595">
    <property type="entry name" value="UDP_glycos_trans_CS"/>
</dbReference>
<evidence type="ECO:0000256" key="2">
    <source>
        <dbReference type="ARBA" id="ARBA00009995"/>
    </source>
</evidence>
<evidence type="ECO:0000256" key="6">
    <source>
        <dbReference type="RuleBase" id="RU362057"/>
    </source>
</evidence>
<dbReference type="Pfam" id="PF26168">
    <property type="entry name" value="Glyco_transf_N"/>
    <property type="match status" value="1"/>
</dbReference>
<dbReference type="PANTHER" id="PTHR11926:SF774">
    <property type="entry name" value="UDP-GLYCOSYLTRANSFERASE 85A1-RELATED"/>
    <property type="match status" value="1"/>
</dbReference>
<dbReference type="PANTHER" id="PTHR11926">
    <property type="entry name" value="GLUCOSYL/GLUCURONOSYL TRANSFERASES"/>
    <property type="match status" value="1"/>
</dbReference>
<evidence type="ECO:0000313" key="9">
    <source>
        <dbReference type="Proteomes" id="UP000077755"/>
    </source>
</evidence>
<evidence type="ECO:0000256" key="5">
    <source>
        <dbReference type="RuleBase" id="RU003718"/>
    </source>
</evidence>
<dbReference type="GO" id="GO:0080044">
    <property type="term" value="F:quercetin 7-O-glucosyltransferase activity"/>
    <property type="evidence" value="ECO:0007669"/>
    <property type="project" value="TreeGrafter"/>
</dbReference>
<dbReference type="SUPFAM" id="SSF53756">
    <property type="entry name" value="UDP-Glycosyltransferase/glycogen phosphorylase"/>
    <property type="match status" value="1"/>
</dbReference>
<dbReference type="AlphaFoldDB" id="A0AAF0W6M0"/>
<sequence>MEFSASDDQIQKPHAVCIPFPAQGHVSPMLKLAMLLHHKGFHITFVNTEFNHRRLLKSRGSDSLDGLPGFCFETIPDGLPPSDENATQDPLSLCMSTQRNCLVPLLELLEKLNCSSSSRPPVSCVIQDGIMSFAIEAAEKIGVPSVCFRTSPATILLLNKHYRQLEEKGLLPSKADGSSLKDQMNNTINWIPGIKSIQIKDIPSFFHTTDPNDQMVEFEITETERCTAASAIIFNSYDSLESDVLRALSPICPPIYTIGPLQLLVNQLPRSPLKSLGSNLWKEDADCLKWLDTRQADSVIYVNYGSVTVMTPENLVEFAWGLASSNQNFLFVIRPDLVVGNTAILPKEFLEETKDRGLITGWCPQGQVLSHRAVGGFLTHCGWNSMTESLINGVPLLCWPFFADQPTNCKLACNDWGVGVEIEKTVRRNEVAMHVRELMQGEKGKVMRKNAMEWKRKAEEAVGLDGSSTTNLEKLVKEVLLSNHKNL</sequence>
<keyword evidence="5" id="KW-0328">Glycosyltransferase</keyword>
<feature type="domain" description="Glycosyltransferase N-terminal" evidence="7">
    <location>
        <begin position="16"/>
        <end position="141"/>
    </location>
</feature>
<evidence type="ECO:0000256" key="1">
    <source>
        <dbReference type="ARBA" id="ARBA00004721"/>
    </source>
</evidence>
<dbReference type="EMBL" id="CP093343">
    <property type="protein sequence ID" value="WOG82600.1"/>
    <property type="molecule type" value="Genomic_DNA"/>
</dbReference>
<dbReference type="FunFam" id="3.40.50.2000:FF:000027">
    <property type="entry name" value="Glycosyltransferase"/>
    <property type="match status" value="1"/>
</dbReference>
<keyword evidence="3 5" id="KW-0808">Transferase</keyword>
<proteinExistence type="inferred from homology"/>
<keyword evidence="4" id="KW-0414">Isoprene biosynthesis</keyword>
<dbReference type="Proteomes" id="UP000077755">
    <property type="component" value="Chromosome 1"/>
</dbReference>
<dbReference type="InterPro" id="IPR002213">
    <property type="entry name" value="UDP_glucos_trans"/>
</dbReference>
<evidence type="ECO:0000313" key="8">
    <source>
        <dbReference type="EMBL" id="WOG82600.1"/>
    </source>
</evidence>
<dbReference type="PROSITE" id="PS00375">
    <property type="entry name" value="UDPGT"/>
    <property type="match status" value="1"/>
</dbReference>
<dbReference type="InterPro" id="IPR058980">
    <property type="entry name" value="Glyco_transf_N"/>
</dbReference>
<dbReference type="GO" id="GO:0080043">
    <property type="term" value="F:quercetin 3-O-glucosyltransferase activity"/>
    <property type="evidence" value="ECO:0007669"/>
    <property type="project" value="TreeGrafter"/>
</dbReference>
<dbReference type="GO" id="GO:0008299">
    <property type="term" value="P:isoprenoid biosynthetic process"/>
    <property type="evidence" value="ECO:0007669"/>
    <property type="project" value="UniProtKB-KW"/>
</dbReference>